<protein>
    <submittedName>
        <fullName evidence="2">Maleylpyruvate isomerase family mycothiol-dependent enzyme</fullName>
    </submittedName>
</protein>
<dbReference type="SUPFAM" id="SSF109854">
    <property type="entry name" value="DinB/YfiT-like putative metalloenzymes"/>
    <property type="match status" value="1"/>
</dbReference>
<dbReference type="AlphaFoldDB" id="A0A6P2CA59"/>
<evidence type="ECO:0000313" key="3">
    <source>
        <dbReference type="Proteomes" id="UP000460272"/>
    </source>
</evidence>
<dbReference type="Pfam" id="PF11716">
    <property type="entry name" value="MDMPI_N"/>
    <property type="match status" value="1"/>
</dbReference>
<proteinExistence type="predicted"/>
<evidence type="ECO:0000313" key="2">
    <source>
        <dbReference type="EMBL" id="TVZ07415.1"/>
    </source>
</evidence>
<accession>A0A6P2CA59</accession>
<keyword evidence="2" id="KW-0670">Pyruvate</keyword>
<dbReference type="InterPro" id="IPR034660">
    <property type="entry name" value="DinB/YfiT-like"/>
</dbReference>
<dbReference type="GO" id="GO:0016853">
    <property type="term" value="F:isomerase activity"/>
    <property type="evidence" value="ECO:0007669"/>
    <property type="project" value="UniProtKB-KW"/>
</dbReference>
<feature type="domain" description="Mycothiol-dependent maleylpyruvate isomerase metal-binding" evidence="1">
    <location>
        <begin position="32"/>
        <end position="114"/>
    </location>
</feature>
<organism evidence="2 3">
    <name type="scientific">Trebonia kvetii</name>
    <dbReference type="NCBI Taxonomy" id="2480626"/>
    <lineage>
        <taxon>Bacteria</taxon>
        <taxon>Bacillati</taxon>
        <taxon>Actinomycetota</taxon>
        <taxon>Actinomycetes</taxon>
        <taxon>Streptosporangiales</taxon>
        <taxon>Treboniaceae</taxon>
        <taxon>Trebonia</taxon>
    </lineage>
</organism>
<keyword evidence="2" id="KW-0413">Isomerase</keyword>
<gene>
    <name evidence="2" type="ORF">EAS64_03640</name>
</gene>
<dbReference type="OrthoDB" id="5178565at2"/>
<reference evidence="2 3" key="1">
    <citation type="submission" date="2018-11" db="EMBL/GenBank/DDBJ databases">
        <title>Trebonia kvetii gen.nov., sp.nov., a novel acidophilic actinobacterium, and proposal of the new actinobacterial family Treboniaceae fam. nov.</title>
        <authorList>
            <person name="Rapoport D."/>
            <person name="Sagova-Mareckova M."/>
            <person name="Sedlacek I."/>
            <person name="Provaznik J."/>
            <person name="Kralova S."/>
            <person name="Pavlinic D."/>
            <person name="Benes V."/>
            <person name="Kopecky J."/>
        </authorList>
    </citation>
    <scope>NUCLEOTIDE SEQUENCE [LARGE SCALE GENOMIC DNA]</scope>
    <source>
        <strain evidence="2 3">15Tr583</strain>
    </source>
</reference>
<keyword evidence="3" id="KW-1185">Reference proteome</keyword>
<name>A0A6P2CA59_9ACTN</name>
<dbReference type="EMBL" id="RPFW01000001">
    <property type="protein sequence ID" value="TVZ07415.1"/>
    <property type="molecule type" value="Genomic_DNA"/>
</dbReference>
<sequence length="232" mass="25128">MREVIRSQARGPRVVQPAPASLRGVDIRRVARDERADFAAFLATLPPPQWQAATLCAGWRVRDVAAHVISYDELGLRELLGYAARGRFWSSRINAIALARFQALTPEELLALLMARLEPRGLPAALGCRVALVECVIHHQDVRRALGQPRTVPPERLVTALRWAMIGPDIGGLWRTRGVRVVATDVGFAAGAGPVVHGPAEALLMTIAGRRGVARELSGPGQQKLASRVDLG</sequence>
<dbReference type="NCBIfam" id="TIGR03083">
    <property type="entry name" value="maleylpyruvate isomerase family mycothiol-dependent enzyme"/>
    <property type="match status" value="1"/>
</dbReference>
<dbReference type="GO" id="GO:0046872">
    <property type="term" value="F:metal ion binding"/>
    <property type="evidence" value="ECO:0007669"/>
    <property type="project" value="InterPro"/>
</dbReference>
<dbReference type="Gene3D" id="1.20.120.450">
    <property type="entry name" value="dinb family like domain"/>
    <property type="match status" value="1"/>
</dbReference>
<evidence type="ECO:0000259" key="1">
    <source>
        <dbReference type="Pfam" id="PF11716"/>
    </source>
</evidence>
<dbReference type="Proteomes" id="UP000460272">
    <property type="component" value="Unassembled WGS sequence"/>
</dbReference>
<dbReference type="InterPro" id="IPR024344">
    <property type="entry name" value="MDMPI_metal-binding"/>
</dbReference>
<dbReference type="InterPro" id="IPR017517">
    <property type="entry name" value="Maleyloyr_isom"/>
</dbReference>
<comment type="caution">
    <text evidence="2">The sequence shown here is derived from an EMBL/GenBank/DDBJ whole genome shotgun (WGS) entry which is preliminary data.</text>
</comment>